<dbReference type="PANTHER" id="PTHR43047">
    <property type="entry name" value="TWO-COMPONENT HISTIDINE PROTEIN KINASE"/>
    <property type="match status" value="1"/>
</dbReference>
<keyword evidence="4" id="KW-0808">Transferase</keyword>
<feature type="transmembrane region" description="Helical" evidence="7">
    <location>
        <begin position="56"/>
        <end position="78"/>
    </location>
</feature>
<dbReference type="SUPFAM" id="SSF55874">
    <property type="entry name" value="ATPase domain of HSP90 chaperone/DNA topoisomerase II/histidine kinase"/>
    <property type="match status" value="1"/>
</dbReference>
<feature type="domain" description="Response regulatory" evidence="9">
    <location>
        <begin position="458"/>
        <end position="576"/>
    </location>
</feature>
<dbReference type="Gene3D" id="1.10.287.130">
    <property type="match status" value="1"/>
</dbReference>
<dbReference type="Gene3D" id="3.40.50.2300">
    <property type="match status" value="1"/>
</dbReference>
<gene>
    <name evidence="10" type="ORF">N4264_01550</name>
</gene>
<dbReference type="PRINTS" id="PR00344">
    <property type="entry name" value="BCTRLSENSOR"/>
</dbReference>
<dbReference type="SMART" id="SM00448">
    <property type="entry name" value="REC"/>
    <property type="match status" value="1"/>
</dbReference>
<feature type="modified residue" description="4-aspartylphosphate" evidence="6">
    <location>
        <position position="507"/>
    </location>
</feature>
<feature type="transmembrane region" description="Helical" evidence="7">
    <location>
        <begin position="98"/>
        <end position="120"/>
    </location>
</feature>
<evidence type="ECO:0000256" key="6">
    <source>
        <dbReference type="PROSITE-ProRule" id="PRU00169"/>
    </source>
</evidence>
<reference evidence="10" key="1">
    <citation type="submission" date="2022-09" db="EMBL/GenBank/DDBJ databases">
        <title>Tahibacter sp. nov., isolated from a fresh water.</title>
        <authorList>
            <person name="Baek J.H."/>
            <person name="Lee J.K."/>
            <person name="Kim J.M."/>
            <person name="Jeon C.O."/>
        </authorList>
    </citation>
    <scope>NUCLEOTIDE SEQUENCE</scope>
    <source>
        <strain evidence="10">W38</strain>
    </source>
</reference>
<dbReference type="InterPro" id="IPR005467">
    <property type="entry name" value="His_kinase_dom"/>
</dbReference>
<dbReference type="RefSeq" id="WP_261695324.1">
    <property type="nucleotide sequence ID" value="NZ_CP104694.1"/>
</dbReference>
<keyword evidence="5" id="KW-0418">Kinase</keyword>
<protein>
    <recommendedName>
        <fullName evidence="2">histidine kinase</fullName>
        <ecNumber evidence="2">2.7.13.3</ecNumber>
    </recommendedName>
</protein>
<evidence type="ECO:0000256" key="1">
    <source>
        <dbReference type="ARBA" id="ARBA00000085"/>
    </source>
</evidence>
<proteinExistence type="predicted"/>
<evidence type="ECO:0000313" key="10">
    <source>
        <dbReference type="EMBL" id="UXI68364.1"/>
    </source>
</evidence>
<dbReference type="InterPro" id="IPR036890">
    <property type="entry name" value="HATPase_C_sf"/>
</dbReference>
<keyword evidence="3 6" id="KW-0597">Phosphoprotein</keyword>
<dbReference type="PROSITE" id="PS50109">
    <property type="entry name" value="HIS_KIN"/>
    <property type="match status" value="1"/>
</dbReference>
<dbReference type="Pfam" id="PF02518">
    <property type="entry name" value="HATPase_c"/>
    <property type="match status" value="1"/>
</dbReference>
<evidence type="ECO:0000313" key="11">
    <source>
        <dbReference type="Proteomes" id="UP001064632"/>
    </source>
</evidence>
<feature type="transmembrane region" description="Helical" evidence="7">
    <location>
        <begin position="132"/>
        <end position="154"/>
    </location>
</feature>
<dbReference type="SMART" id="SM00388">
    <property type="entry name" value="HisKA"/>
    <property type="match status" value="1"/>
</dbReference>
<evidence type="ECO:0000259" key="9">
    <source>
        <dbReference type="PROSITE" id="PS50110"/>
    </source>
</evidence>
<evidence type="ECO:0000259" key="8">
    <source>
        <dbReference type="PROSITE" id="PS50109"/>
    </source>
</evidence>
<dbReference type="InterPro" id="IPR011006">
    <property type="entry name" value="CheY-like_superfamily"/>
</dbReference>
<dbReference type="EMBL" id="CP104694">
    <property type="protein sequence ID" value="UXI68364.1"/>
    <property type="molecule type" value="Genomic_DNA"/>
</dbReference>
<dbReference type="SMART" id="SM00387">
    <property type="entry name" value="HATPase_c"/>
    <property type="match status" value="1"/>
</dbReference>
<feature type="transmembrane region" description="Helical" evidence="7">
    <location>
        <begin position="160"/>
        <end position="182"/>
    </location>
</feature>
<evidence type="ECO:0000256" key="7">
    <source>
        <dbReference type="SAM" id="Phobius"/>
    </source>
</evidence>
<dbReference type="Pfam" id="PF00512">
    <property type="entry name" value="HisKA"/>
    <property type="match status" value="1"/>
</dbReference>
<dbReference type="SUPFAM" id="SSF47384">
    <property type="entry name" value="Homodimeric domain of signal transducing histidine kinase"/>
    <property type="match status" value="1"/>
</dbReference>
<keyword evidence="7" id="KW-0472">Membrane</keyword>
<comment type="catalytic activity">
    <reaction evidence="1">
        <text>ATP + protein L-histidine = ADP + protein N-phospho-L-histidine.</text>
        <dbReference type="EC" id="2.7.13.3"/>
    </reaction>
</comment>
<organism evidence="10 11">
    <name type="scientific">Tahibacter amnicola</name>
    <dbReference type="NCBI Taxonomy" id="2976241"/>
    <lineage>
        <taxon>Bacteria</taxon>
        <taxon>Pseudomonadati</taxon>
        <taxon>Pseudomonadota</taxon>
        <taxon>Gammaproteobacteria</taxon>
        <taxon>Lysobacterales</taxon>
        <taxon>Rhodanobacteraceae</taxon>
        <taxon>Tahibacter</taxon>
    </lineage>
</organism>
<keyword evidence="11" id="KW-1185">Reference proteome</keyword>
<dbReference type="InterPro" id="IPR003661">
    <property type="entry name" value="HisK_dim/P_dom"/>
</dbReference>
<dbReference type="SUPFAM" id="SSF52172">
    <property type="entry name" value="CheY-like"/>
    <property type="match status" value="1"/>
</dbReference>
<keyword evidence="7" id="KW-1133">Transmembrane helix</keyword>
<dbReference type="CDD" id="cd00082">
    <property type="entry name" value="HisKA"/>
    <property type="match status" value="1"/>
</dbReference>
<evidence type="ECO:0000256" key="3">
    <source>
        <dbReference type="ARBA" id="ARBA00022553"/>
    </source>
</evidence>
<dbReference type="Gene3D" id="3.30.565.10">
    <property type="entry name" value="Histidine kinase-like ATPase, C-terminal domain"/>
    <property type="match status" value="1"/>
</dbReference>
<dbReference type="PROSITE" id="PS50110">
    <property type="entry name" value="RESPONSE_REGULATORY"/>
    <property type="match status" value="1"/>
</dbReference>
<dbReference type="InterPro" id="IPR004358">
    <property type="entry name" value="Sig_transdc_His_kin-like_C"/>
</dbReference>
<dbReference type="InterPro" id="IPR003594">
    <property type="entry name" value="HATPase_dom"/>
</dbReference>
<dbReference type="Pfam" id="PF00072">
    <property type="entry name" value="Response_reg"/>
    <property type="match status" value="1"/>
</dbReference>
<name>A0ABY6BF35_9GAMM</name>
<evidence type="ECO:0000256" key="5">
    <source>
        <dbReference type="ARBA" id="ARBA00022777"/>
    </source>
</evidence>
<keyword evidence="7" id="KW-0812">Transmembrane</keyword>
<feature type="domain" description="Histidine kinase" evidence="8">
    <location>
        <begin position="202"/>
        <end position="423"/>
    </location>
</feature>
<evidence type="ECO:0000256" key="4">
    <source>
        <dbReference type="ARBA" id="ARBA00022679"/>
    </source>
</evidence>
<dbReference type="InterPro" id="IPR036097">
    <property type="entry name" value="HisK_dim/P_sf"/>
</dbReference>
<dbReference type="Proteomes" id="UP001064632">
    <property type="component" value="Chromosome"/>
</dbReference>
<evidence type="ECO:0000256" key="2">
    <source>
        <dbReference type="ARBA" id="ARBA00012438"/>
    </source>
</evidence>
<feature type="transmembrane region" description="Helical" evidence="7">
    <location>
        <begin position="30"/>
        <end position="49"/>
    </location>
</feature>
<dbReference type="CDD" id="cd00156">
    <property type="entry name" value="REC"/>
    <property type="match status" value="1"/>
</dbReference>
<dbReference type="InterPro" id="IPR001789">
    <property type="entry name" value="Sig_transdc_resp-reg_receiver"/>
</dbReference>
<dbReference type="EC" id="2.7.13.3" evidence="2"/>
<sequence>MQTPESFALGSSWLWPMPDGEATGERNYNLSRIVAGTLIGVSFLLVSLLRPGNPAALQVAAVCAAGVLAAAMTLGHVFAFPAPSAWRRSVAVIGDTAFVGGIVALGGENAIPLLVLLPAIAVDAGRRFGLGYLAAASASGTVLFALAAIATDYWAQRPLVVMALIFAQFLITAFAGLFLAQLNRARREVVRLSGEKDRFITMMGNEIRNPLNAIVGNADLLLHEALPPEQRESVQVIRSQSDRLRMLATNLLGYFDASSTVPRQAVEFDLTELLDSVREGLLPLAFERRIRLDIHEEAGCPWRVTGDPQILRQIVGNILAHALGVTDHGRVEMIVHALDEGDAARGILRLSVSDTAPALSPAACAALFEPFGLQGHTTLGNPPGTGLNLCNARRLATALGGSVDFTSYTGGGGRYRIVIPAQVLDTLASRPARTGPAAAVVRIDDLYVRHRARVRPQRILVAEDQPSNQQMLSSVLDKAGHHVFLAKTGDQAMERLARERFDVVLVDLRLPGTNGLDVMKLVRFSHADRYANVPFLVLTGEASERTRQACMAAGAAAFLIKPASPHALLDALSQAVEGARRQAGSRVATTGDTGPIRGAVARSTMGGAAPRVMTEALRDALRYVERSETAARAGNWKLLRDLASAIRGAVDPLGAVRVIAVCGRIIEAKDITLEDLWPQYLDELNAGLNEASDALARLFRRTETAG</sequence>
<accession>A0ABY6BF35</accession>